<organism evidence="6 8">
    <name type="scientific">Cephus cinctus</name>
    <name type="common">Wheat stem sawfly</name>
    <dbReference type="NCBI Taxonomy" id="211228"/>
    <lineage>
        <taxon>Eukaryota</taxon>
        <taxon>Metazoa</taxon>
        <taxon>Ecdysozoa</taxon>
        <taxon>Arthropoda</taxon>
        <taxon>Hexapoda</taxon>
        <taxon>Insecta</taxon>
        <taxon>Pterygota</taxon>
        <taxon>Neoptera</taxon>
        <taxon>Endopterygota</taxon>
        <taxon>Hymenoptera</taxon>
        <taxon>Cephoidea</taxon>
        <taxon>Cephidae</taxon>
        <taxon>Cephus</taxon>
    </lineage>
</organism>
<feature type="signal peptide" evidence="5">
    <location>
        <begin position="1"/>
        <end position="19"/>
    </location>
</feature>
<dbReference type="GO" id="GO:0019834">
    <property type="term" value="F:phospholipase A2 inhibitor activity"/>
    <property type="evidence" value="ECO:0007669"/>
    <property type="project" value="UniProtKB-KW"/>
</dbReference>
<evidence type="ECO:0000256" key="4">
    <source>
        <dbReference type="SAM" id="Phobius"/>
    </source>
</evidence>
<dbReference type="RefSeq" id="XP_015597590.1">
    <property type="nucleotide sequence ID" value="XM_015742104.2"/>
</dbReference>
<evidence type="ECO:0000256" key="1">
    <source>
        <dbReference type="ARBA" id="ARBA00022614"/>
    </source>
</evidence>
<accession>A0AAJ7FLF2</accession>
<evidence type="ECO:0000313" key="8">
    <source>
        <dbReference type="RefSeq" id="XP_015597591.1"/>
    </source>
</evidence>
<dbReference type="Proteomes" id="UP000694920">
    <property type="component" value="Unplaced"/>
</dbReference>
<keyword evidence="2 5" id="KW-0732">Signal</keyword>
<keyword evidence="4" id="KW-0812">Transmembrane</keyword>
<evidence type="ECO:0000313" key="6">
    <source>
        <dbReference type="Proteomes" id="UP000694920"/>
    </source>
</evidence>
<keyword evidence="7 8" id="KW-0593">Phospholipase A2 inhibitor</keyword>
<evidence type="ECO:0000256" key="5">
    <source>
        <dbReference type="SAM" id="SignalP"/>
    </source>
</evidence>
<dbReference type="RefSeq" id="XP_015597591.1">
    <property type="nucleotide sequence ID" value="XM_015742105.2"/>
</dbReference>
<keyword evidence="4" id="KW-1133">Transmembrane helix</keyword>
<dbReference type="SUPFAM" id="SSF52058">
    <property type="entry name" value="L domain-like"/>
    <property type="match status" value="1"/>
</dbReference>
<reference evidence="7 8" key="1">
    <citation type="submission" date="2025-04" db="UniProtKB">
        <authorList>
            <consortium name="RefSeq"/>
        </authorList>
    </citation>
    <scope>IDENTIFICATION</scope>
</reference>
<protein>
    <submittedName>
        <fullName evidence="7 8">Phospholipase A2 inhibitor isoform X1</fullName>
    </submittedName>
</protein>
<keyword evidence="1" id="KW-0433">Leucine-rich repeat</keyword>
<dbReference type="GeneID" id="107268887"/>
<dbReference type="PANTHER" id="PTHR24364:SF18">
    <property type="entry name" value="LP06937P"/>
    <property type="match status" value="1"/>
</dbReference>
<dbReference type="InterPro" id="IPR003591">
    <property type="entry name" value="Leu-rich_rpt_typical-subtyp"/>
</dbReference>
<evidence type="ECO:0000313" key="7">
    <source>
        <dbReference type="RefSeq" id="XP_015597590.1"/>
    </source>
</evidence>
<sequence length="399" mass="45500">MIKMRFLCVILGLITLSRTQNPKDLCPDKNYHNPKIEEIARVNCGPAFQNKCLCQSICYDEPHPQYVVNCTDAGFTDTSPLKNLSSNTEVLIFTGNYLEELDWNIFGTSNSFEKLRVIDMSNNGIREIKGKTYHHVQYVQRLILDFNRLSLDSACNHPRVFSNFGSLLELHLTGAFEKAKSKDLASTLHGIFVNSNLTRLIKLHLEQNNIFEFLDSNVFCDLPNLLDLHLGDNALTALNFNLSCLHHLRFLDLQRNKFSRVLERDLHTLDTFAKHGQNVTIDLSGNPLNCSCKLNPFIKWMEKTKIFVRNKNVLRCDKKGESHRLQEFKNCSLKLAASTHPGTTVALIFLSLVLIGLVSALIYVQRADLRKRLEPVIDSVSKRVRYTSISTGDNREMDV</sequence>
<dbReference type="AlphaFoldDB" id="A0AAJ7FLF2"/>
<dbReference type="InterPro" id="IPR052286">
    <property type="entry name" value="Wnt_signaling_inhibitor"/>
</dbReference>
<keyword evidence="4" id="KW-0472">Membrane</keyword>
<dbReference type="SMART" id="SM00369">
    <property type="entry name" value="LRR_TYP"/>
    <property type="match status" value="4"/>
</dbReference>
<feature type="chain" id="PRO_5044708815" evidence="5">
    <location>
        <begin position="20"/>
        <end position="399"/>
    </location>
</feature>
<evidence type="ECO:0000256" key="2">
    <source>
        <dbReference type="ARBA" id="ARBA00022729"/>
    </source>
</evidence>
<dbReference type="InterPro" id="IPR001611">
    <property type="entry name" value="Leu-rich_rpt"/>
</dbReference>
<evidence type="ECO:0000256" key="3">
    <source>
        <dbReference type="ARBA" id="ARBA00022737"/>
    </source>
</evidence>
<keyword evidence="6" id="KW-1185">Reference proteome</keyword>
<proteinExistence type="predicted"/>
<dbReference type="GO" id="GO:0016020">
    <property type="term" value="C:membrane"/>
    <property type="evidence" value="ECO:0007669"/>
    <property type="project" value="TreeGrafter"/>
</dbReference>
<keyword evidence="3" id="KW-0677">Repeat</keyword>
<dbReference type="InterPro" id="IPR032675">
    <property type="entry name" value="LRR_dom_sf"/>
</dbReference>
<name>A0AAJ7FLF2_CEPCN</name>
<dbReference type="Pfam" id="PF13855">
    <property type="entry name" value="LRR_8"/>
    <property type="match status" value="1"/>
</dbReference>
<dbReference type="KEGG" id="ccin:107268887"/>
<dbReference type="PANTHER" id="PTHR24364">
    <property type="entry name" value="LP06937P"/>
    <property type="match status" value="1"/>
</dbReference>
<dbReference type="Gene3D" id="3.80.10.10">
    <property type="entry name" value="Ribonuclease Inhibitor"/>
    <property type="match status" value="1"/>
</dbReference>
<gene>
    <name evidence="7 8" type="primary">LOC107268887</name>
</gene>
<feature type="transmembrane region" description="Helical" evidence="4">
    <location>
        <begin position="345"/>
        <end position="364"/>
    </location>
</feature>